<evidence type="ECO:0000313" key="2">
    <source>
        <dbReference type="EMBL" id="SJM47605.1"/>
    </source>
</evidence>
<dbReference type="Proteomes" id="UP000195766">
    <property type="component" value="Unassembled WGS sequence"/>
</dbReference>
<protein>
    <recommendedName>
        <fullName evidence="4">DUF883 domain-containing protein</fullName>
    </recommendedName>
</protein>
<evidence type="ECO:0000256" key="1">
    <source>
        <dbReference type="SAM" id="MobiDB-lite"/>
    </source>
</evidence>
<reference evidence="2 3" key="1">
    <citation type="submission" date="2017-02" db="EMBL/GenBank/DDBJ databases">
        <authorList>
            <person name="Peterson S.W."/>
        </authorList>
    </citation>
    <scope>NUCLEOTIDE SEQUENCE [LARGE SCALE GENOMIC DNA]</scope>
    <source>
        <strain evidence="2 3">3F5N</strain>
    </source>
</reference>
<sequence length="98" mass="10656">MPASNDPTPRADGAPSPEDITEGRSTRSNRLEGAADEILARGARPRPLRRAVREDAAEVRDWARHRGSQACEAIRDEPIRMTLYALGIGVLIGLLAAR</sequence>
<dbReference type="RefSeq" id="WP_087138887.1">
    <property type="nucleotide sequence ID" value="NZ_FUIE01000010.1"/>
</dbReference>
<dbReference type="OrthoDB" id="7206671at2"/>
<gene>
    <name evidence="2" type="ORF">FM111_01015</name>
</gene>
<proteinExistence type="predicted"/>
<dbReference type="EMBL" id="FUIE01000010">
    <property type="protein sequence ID" value="SJM47605.1"/>
    <property type="molecule type" value="Genomic_DNA"/>
</dbReference>
<dbReference type="AlphaFoldDB" id="A0A1R4EVJ7"/>
<feature type="region of interest" description="Disordered" evidence="1">
    <location>
        <begin position="1"/>
        <end position="42"/>
    </location>
</feature>
<organism evidence="2 3">
    <name type="scientific">Brevundimonas diminuta 3F5N</name>
    <dbReference type="NCBI Taxonomy" id="1255603"/>
    <lineage>
        <taxon>Bacteria</taxon>
        <taxon>Pseudomonadati</taxon>
        <taxon>Pseudomonadota</taxon>
        <taxon>Alphaproteobacteria</taxon>
        <taxon>Caulobacterales</taxon>
        <taxon>Caulobacteraceae</taxon>
        <taxon>Brevundimonas</taxon>
    </lineage>
</organism>
<name>A0A1R4EVJ7_BREDI</name>
<evidence type="ECO:0000313" key="3">
    <source>
        <dbReference type="Proteomes" id="UP000195766"/>
    </source>
</evidence>
<evidence type="ECO:0008006" key="4">
    <source>
        <dbReference type="Google" id="ProtNLM"/>
    </source>
</evidence>
<accession>A0A1R4EVJ7</accession>